<gene>
    <name evidence="3" type="ORF">BO72DRAFT_511523</name>
</gene>
<keyword evidence="2" id="KW-0067">ATP-binding</keyword>
<dbReference type="VEuPathDB" id="FungiDB:BO72DRAFT_511523"/>
<dbReference type="EMBL" id="KZ824623">
    <property type="protein sequence ID" value="RAK82021.1"/>
    <property type="molecule type" value="Genomic_DNA"/>
</dbReference>
<protein>
    <submittedName>
        <fullName evidence="3">Hsp70 family protein</fullName>
    </submittedName>
</protein>
<dbReference type="GO" id="GO:0005524">
    <property type="term" value="F:ATP binding"/>
    <property type="evidence" value="ECO:0007669"/>
    <property type="project" value="UniProtKB-KW"/>
</dbReference>
<dbReference type="Gene3D" id="3.90.640.10">
    <property type="entry name" value="Actin, Chain A, domain 4"/>
    <property type="match status" value="1"/>
</dbReference>
<proteinExistence type="predicted"/>
<dbReference type="OrthoDB" id="2963168at2759"/>
<dbReference type="SUPFAM" id="SSF53067">
    <property type="entry name" value="Actin-like ATPase domain"/>
    <property type="match status" value="2"/>
</dbReference>
<dbReference type="RefSeq" id="XP_040806031.1">
    <property type="nucleotide sequence ID" value="XM_040949409.1"/>
</dbReference>
<evidence type="ECO:0000313" key="3">
    <source>
        <dbReference type="EMBL" id="RAK82021.1"/>
    </source>
</evidence>
<reference evidence="3 4" key="1">
    <citation type="submission" date="2018-02" db="EMBL/GenBank/DDBJ databases">
        <title>The genomes of Aspergillus section Nigri reveals drivers in fungal speciation.</title>
        <authorList>
            <consortium name="DOE Joint Genome Institute"/>
            <person name="Vesth T.C."/>
            <person name="Nybo J."/>
            <person name="Theobald S."/>
            <person name="Brandl J."/>
            <person name="Frisvad J.C."/>
            <person name="Nielsen K.F."/>
            <person name="Lyhne E.K."/>
            <person name="Kogle M.E."/>
            <person name="Kuo A."/>
            <person name="Riley R."/>
            <person name="Clum A."/>
            <person name="Nolan M."/>
            <person name="Lipzen A."/>
            <person name="Salamov A."/>
            <person name="Henrissat B."/>
            <person name="Wiebenga A."/>
            <person name="De vries R.P."/>
            <person name="Grigoriev I.V."/>
            <person name="Mortensen U.H."/>
            <person name="Andersen M.R."/>
            <person name="Baker S.E."/>
        </authorList>
    </citation>
    <scope>NUCLEOTIDE SEQUENCE [LARGE SCALE GENOMIC DNA]</scope>
    <source>
        <strain evidence="3 4">CBS 313.89</strain>
    </source>
</reference>
<dbReference type="InterPro" id="IPR013126">
    <property type="entry name" value="Hsp_70_fam"/>
</dbReference>
<keyword evidence="4" id="KW-1185">Reference proteome</keyword>
<dbReference type="Pfam" id="PF00012">
    <property type="entry name" value="HSP70"/>
    <property type="match status" value="1"/>
</dbReference>
<accession>A0A8G1W3X6</accession>
<evidence type="ECO:0000256" key="2">
    <source>
        <dbReference type="ARBA" id="ARBA00022840"/>
    </source>
</evidence>
<dbReference type="AlphaFoldDB" id="A0A8G1W3X6"/>
<keyword evidence="1" id="KW-0547">Nucleotide-binding</keyword>
<dbReference type="Proteomes" id="UP000249789">
    <property type="component" value="Unassembled WGS sequence"/>
</dbReference>
<dbReference type="GO" id="GO:0140662">
    <property type="term" value="F:ATP-dependent protein folding chaperone"/>
    <property type="evidence" value="ECO:0007669"/>
    <property type="project" value="InterPro"/>
</dbReference>
<name>A0A8G1W3X6_9EURO</name>
<sequence length="623" mass="68539">MSSFPDPLLVAGATDRKIIVAIDYGTTYTGVSYVGSKASELKDITVIDGWPGSRQNTSYVLKVPSRIAYAAENERTIADLWGFQVQPGMSACSWTKLLLDENTPLTEFDDRSLDEASGAGILRLPAGKTAVDVVADYLTYIYKHIMYTLARHMTPPDLAITPIEFWFTVPAIWSDQAKDATRTAARRAGFASSRDRPCDRLFFISEPEAAAITALKKDGIEGVGASVKAGDGVLVCDCGGGTVDITTYVVEKVLPAVKFHELLTGIGGKCGSTAIDRNLYKLMSHRFGRAFDNLPTSVRGPGSKFMNAFENVKRDFGISSSFSVEELPLSMTLTNGTPTEYYDAEERLVKITSGDLSALFDPVVNKVITLIQRQITDARNLRGRGIINRIILVGGFGNSEYLQKAIKSTFATTGEIAVTNPTDPQAAIVQGAALRGLDGIRPSTKRCRRHYGFDWGIPFREGYNNEKDSYINAFDGIKRVSGIMKWMIARGESYAENYKQTAYISRNHWSGDSLRKTSNFYAYDEVLAPERKDALGMSCSLGQIMFKSDHAILKGVYRVGRIIVDFSQVDLSRFAAKEMDGHKIYNLEYNIRVTFGARDGLLKCEAISQGKTIGKTSIDFTAN</sequence>
<dbReference type="CDD" id="cd10170">
    <property type="entry name" value="ASKHA_NBD_HSP70"/>
    <property type="match status" value="1"/>
</dbReference>
<organism evidence="3 4">
    <name type="scientific">Aspergillus fijiensis CBS 313.89</name>
    <dbReference type="NCBI Taxonomy" id="1448319"/>
    <lineage>
        <taxon>Eukaryota</taxon>
        <taxon>Fungi</taxon>
        <taxon>Dikarya</taxon>
        <taxon>Ascomycota</taxon>
        <taxon>Pezizomycotina</taxon>
        <taxon>Eurotiomycetes</taxon>
        <taxon>Eurotiomycetidae</taxon>
        <taxon>Eurotiales</taxon>
        <taxon>Aspergillaceae</taxon>
        <taxon>Aspergillus</taxon>
    </lineage>
</organism>
<dbReference type="PANTHER" id="PTHR14187:SF81">
    <property type="entry name" value="HSP70 FAMILY PROTEIN (AFU_ORTHOLOGUE AFUA_4G14040)"/>
    <property type="match status" value="1"/>
</dbReference>
<dbReference type="InterPro" id="IPR043129">
    <property type="entry name" value="ATPase_NBD"/>
</dbReference>
<dbReference type="PANTHER" id="PTHR14187">
    <property type="entry name" value="ALPHA KINASE/ELONGATION FACTOR 2 KINASE"/>
    <property type="match status" value="1"/>
</dbReference>
<dbReference type="Gene3D" id="3.30.420.40">
    <property type="match status" value="2"/>
</dbReference>
<evidence type="ECO:0000256" key="1">
    <source>
        <dbReference type="ARBA" id="ARBA00022741"/>
    </source>
</evidence>
<evidence type="ECO:0000313" key="4">
    <source>
        <dbReference type="Proteomes" id="UP000249789"/>
    </source>
</evidence>
<dbReference type="GeneID" id="63866743"/>